<accession>A0A6N2CFV0</accession>
<dbReference type="SMART" id="SM00331">
    <property type="entry name" value="PP2C_SIG"/>
    <property type="match status" value="1"/>
</dbReference>
<dbReference type="GO" id="GO:0004722">
    <property type="term" value="F:protein serine/threonine phosphatase activity"/>
    <property type="evidence" value="ECO:0007669"/>
    <property type="project" value="UniProtKB-EC"/>
</dbReference>
<dbReference type="SMART" id="SM00332">
    <property type="entry name" value="PP2Cc"/>
    <property type="match status" value="1"/>
</dbReference>
<dbReference type="EMBL" id="RXGB01000234">
    <property type="protein sequence ID" value="TMX04431.1"/>
    <property type="molecule type" value="Genomic_DNA"/>
</dbReference>
<keyword evidence="1" id="KW-0904">Protein phosphatase</keyword>
<dbReference type="InterPro" id="IPR001932">
    <property type="entry name" value="PPM-type_phosphatase-like_dom"/>
</dbReference>
<dbReference type="PROSITE" id="PS51746">
    <property type="entry name" value="PPM_2"/>
    <property type="match status" value="1"/>
</dbReference>
<keyword evidence="1" id="KW-0378">Hydrolase</keyword>
<dbReference type="InterPro" id="IPR039123">
    <property type="entry name" value="PPTC7"/>
</dbReference>
<dbReference type="GO" id="GO:0046872">
    <property type="term" value="F:metal ion binding"/>
    <property type="evidence" value="ECO:0007669"/>
    <property type="project" value="UniProtKB-UniRule"/>
</dbReference>
<name>A0A6N2CFV0_SOLCI</name>
<gene>
    <name evidence="3" type="ORF">EJD97_008846</name>
</gene>
<comment type="cofactor">
    <cofactor evidence="1">
        <name>Mn(2+)</name>
        <dbReference type="ChEBI" id="CHEBI:29035"/>
    </cofactor>
</comment>
<comment type="cofactor">
    <cofactor evidence="1">
        <name>Mg(2+)</name>
        <dbReference type="ChEBI" id="CHEBI:18420"/>
    </cofactor>
</comment>
<comment type="catalytic activity">
    <reaction evidence="1">
        <text>O-phospho-L-threonyl-[protein] + H2O = L-threonyl-[protein] + phosphate</text>
        <dbReference type="Rhea" id="RHEA:47004"/>
        <dbReference type="Rhea" id="RHEA-COMP:11060"/>
        <dbReference type="Rhea" id="RHEA-COMP:11605"/>
        <dbReference type="ChEBI" id="CHEBI:15377"/>
        <dbReference type="ChEBI" id="CHEBI:30013"/>
        <dbReference type="ChEBI" id="CHEBI:43474"/>
        <dbReference type="ChEBI" id="CHEBI:61977"/>
        <dbReference type="EC" id="3.1.3.16"/>
    </reaction>
</comment>
<dbReference type="PANTHER" id="PTHR12320:SF65">
    <property type="entry name" value="PROTEIN PHOSPHATASE"/>
    <property type="match status" value="1"/>
</dbReference>
<evidence type="ECO:0000256" key="1">
    <source>
        <dbReference type="RuleBase" id="RU366020"/>
    </source>
</evidence>
<comment type="similarity">
    <text evidence="1">Belongs to the PP2C family.</text>
</comment>
<sequence>MDEMDVDKDLSFCGESTNNDLSFLNGNFRMKMAAGSFYIPRSDKAPLGEDAHFICGEEETIGVADGVGSWARKGIDPGEYSRQLVRNAELSIQKQKDQRNNINPMEVLSEAYLNTKCQGSSTACILTLTCDTIRAVNVGDSRFVVIRDGVIVYKSEIQQRGFNYPFQLGNGVELDDPSVAQEIQSTVRIGDVIVMATDGLFDNVHNHELEKLVHDGVGDLQKLETFSKMLAQKIAEYALQKSESKTVYTPYAEECSKAQIYRPGGKRDDITVIVAQILPR</sequence>
<keyword evidence="1" id="KW-0479">Metal-binding</keyword>
<protein>
    <recommendedName>
        <fullName evidence="1">Protein phosphatase</fullName>
        <ecNumber evidence="1">3.1.3.16</ecNumber>
    </recommendedName>
</protein>
<dbReference type="Gene3D" id="3.60.40.10">
    <property type="entry name" value="PPM-type phosphatase domain"/>
    <property type="match status" value="2"/>
</dbReference>
<keyword evidence="1" id="KW-0460">Magnesium</keyword>
<dbReference type="InterPro" id="IPR036457">
    <property type="entry name" value="PPM-type-like_dom_sf"/>
</dbReference>
<comment type="catalytic activity">
    <reaction evidence="1">
        <text>O-phospho-L-seryl-[protein] + H2O = L-seryl-[protein] + phosphate</text>
        <dbReference type="Rhea" id="RHEA:20629"/>
        <dbReference type="Rhea" id="RHEA-COMP:9863"/>
        <dbReference type="Rhea" id="RHEA-COMP:11604"/>
        <dbReference type="ChEBI" id="CHEBI:15377"/>
        <dbReference type="ChEBI" id="CHEBI:29999"/>
        <dbReference type="ChEBI" id="CHEBI:43474"/>
        <dbReference type="ChEBI" id="CHEBI:83421"/>
        <dbReference type="EC" id="3.1.3.16"/>
    </reaction>
</comment>
<dbReference type="AlphaFoldDB" id="A0A6N2CFV0"/>
<reference evidence="3" key="1">
    <citation type="submission" date="2019-05" db="EMBL/GenBank/DDBJ databases">
        <title>The de novo reference genome and transcriptome assemblies of the wild tomato species Solanum chilense.</title>
        <authorList>
            <person name="Stam R."/>
            <person name="Nosenko T."/>
            <person name="Hoerger A.C."/>
            <person name="Stephan W."/>
            <person name="Seidel M.A."/>
            <person name="Kuhn J.M.M."/>
            <person name="Haberer G."/>
            <person name="Tellier A."/>
        </authorList>
    </citation>
    <scope>NUCLEOTIDE SEQUENCE</scope>
    <source>
        <tissue evidence="3">Mature leaves</tissue>
    </source>
</reference>
<evidence type="ECO:0000313" key="3">
    <source>
        <dbReference type="EMBL" id="TMX04431.1"/>
    </source>
</evidence>
<keyword evidence="1" id="KW-0464">Manganese</keyword>
<comment type="caution">
    <text evidence="3">The sequence shown here is derived from an EMBL/GenBank/DDBJ whole genome shotgun (WGS) entry which is preliminary data.</text>
</comment>
<dbReference type="PANTHER" id="PTHR12320">
    <property type="entry name" value="PROTEIN PHOSPHATASE 2C"/>
    <property type="match status" value="1"/>
</dbReference>
<evidence type="ECO:0000259" key="2">
    <source>
        <dbReference type="PROSITE" id="PS51746"/>
    </source>
</evidence>
<feature type="domain" description="PPM-type phosphatase" evidence="2">
    <location>
        <begin position="33"/>
        <end position="277"/>
    </location>
</feature>
<organism evidence="3">
    <name type="scientific">Solanum chilense</name>
    <name type="common">Tomato</name>
    <name type="synonym">Lycopersicon chilense</name>
    <dbReference type="NCBI Taxonomy" id="4083"/>
    <lineage>
        <taxon>Eukaryota</taxon>
        <taxon>Viridiplantae</taxon>
        <taxon>Streptophyta</taxon>
        <taxon>Embryophyta</taxon>
        <taxon>Tracheophyta</taxon>
        <taxon>Spermatophyta</taxon>
        <taxon>Magnoliopsida</taxon>
        <taxon>eudicotyledons</taxon>
        <taxon>Gunneridae</taxon>
        <taxon>Pentapetalae</taxon>
        <taxon>asterids</taxon>
        <taxon>lamiids</taxon>
        <taxon>Solanales</taxon>
        <taxon>Solanaceae</taxon>
        <taxon>Solanoideae</taxon>
        <taxon>Solaneae</taxon>
        <taxon>Solanum</taxon>
        <taxon>Solanum subgen. Lycopersicon</taxon>
    </lineage>
</organism>
<proteinExistence type="inferred from homology"/>
<dbReference type="SUPFAM" id="SSF81606">
    <property type="entry name" value="PP2C-like"/>
    <property type="match status" value="1"/>
</dbReference>
<dbReference type="EC" id="3.1.3.16" evidence="1"/>